<evidence type="ECO:0000256" key="1">
    <source>
        <dbReference type="SAM" id="Phobius"/>
    </source>
</evidence>
<feature type="transmembrane region" description="Helical" evidence="1">
    <location>
        <begin position="28"/>
        <end position="46"/>
    </location>
</feature>
<keyword evidence="1" id="KW-0812">Transmembrane</keyword>
<dbReference type="EMBL" id="BPEY01000088">
    <property type="protein sequence ID" value="GIU50524.1"/>
    <property type="molecule type" value="Genomic_DNA"/>
</dbReference>
<accession>A0ABQ4PPJ6</accession>
<keyword evidence="1" id="KW-1133">Transmembrane helix</keyword>
<sequence>MNLKILLTLAAVLFGAWAIFHFKAQLGIFVVPLFFGLVLFVTLRLYRLMEKDDSNDPRD</sequence>
<protein>
    <submittedName>
        <fullName evidence="2">Uncharacterized protein</fullName>
    </submittedName>
</protein>
<proteinExistence type="predicted"/>
<keyword evidence="3" id="KW-1185">Reference proteome</keyword>
<evidence type="ECO:0000313" key="3">
    <source>
        <dbReference type="Proteomes" id="UP000887104"/>
    </source>
</evidence>
<organism evidence="2 3">
    <name type="scientific">Shewanella sairae</name>
    <dbReference type="NCBI Taxonomy" id="190310"/>
    <lineage>
        <taxon>Bacteria</taxon>
        <taxon>Pseudomonadati</taxon>
        <taxon>Pseudomonadota</taxon>
        <taxon>Gammaproteobacteria</taxon>
        <taxon>Alteromonadales</taxon>
        <taxon>Shewanellaceae</taxon>
        <taxon>Shewanella</taxon>
    </lineage>
</organism>
<gene>
    <name evidence="2" type="ORF">TUM4438_36820</name>
</gene>
<dbReference type="RefSeq" id="WP_220782672.1">
    <property type="nucleotide sequence ID" value="NZ_BPEY01000088.1"/>
</dbReference>
<name>A0ABQ4PPJ6_9GAMM</name>
<reference evidence="2" key="1">
    <citation type="submission" date="2021-05" db="EMBL/GenBank/DDBJ databases">
        <title>Molecular characterization for Shewanella algae harboring chromosomal blaOXA-55-like strains isolated from clinical and environment sample.</title>
        <authorList>
            <person name="Ohama Y."/>
            <person name="Aoki K."/>
            <person name="Harada S."/>
            <person name="Moriya K."/>
            <person name="Ishii Y."/>
            <person name="Tateda K."/>
        </authorList>
    </citation>
    <scope>NUCLEOTIDE SEQUENCE</scope>
    <source>
        <strain evidence="2">JCM 11563</strain>
    </source>
</reference>
<dbReference type="Proteomes" id="UP000887104">
    <property type="component" value="Unassembled WGS sequence"/>
</dbReference>
<comment type="caution">
    <text evidence="2">The sequence shown here is derived from an EMBL/GenBank/DDBJ whole genome shotgun (WGS) entry which is preliminary data.</text>
</comment>
<keyword evidence="1" id="KW-0472">Membrane</keyword>
<evidence type="ECO:0000313" key="2">
    <source>
        <dbReference type="EMBL" id="GIU50524.1"/>
    </source>
</evidence>